<keyword evidence="2" id="KW-0723">Serine/threonine-protein kinase</keyword>
<sequence length="290" mass="32522">MARFRYFSCIGSSKGETEGSSERKHDCGTEGVNADQTKRLHCVANTLESRELIVATDTADPGCDLGERVYKGFLDNGQVRVVVISDLWAEIRMLRCVDHSNLIKMIGYCDKGEDHSIVYEFMPLQSLNLHLQDLKPGKKPLDWKTRMKIAEGVAKALQYLHDQKDPPVVYGGLNRTGILLDESYNPKLSDFSRVKDGPTGDYTSMRIKMMKVFGYTPSELCMTGHLTSKSDVFSFGVVLLELISGQNAFEGHIRGSDKHMVVAWVTFFPLCLSIYGISFSGLMKHESEKF</sequence>
<dbReference type="GO" id="GO:0005524">
    <property type="term" value="F:ATP binding"/>
    <property type="evidence" value="ECO:0007669"/>
    <property type="project" value="InterPro"/>
</dbReference>
<dbReference type="PANTHER" id="PTHR47985:SF44">
    <property type="entry name" value="SERINE_THREONINE-PROTEIN KINASE PBS1"/>
    <property type="match status" value="1"/>
</dbReference>
<feature type="non-terminal residue" evidence="6">
    <location>
        <position position="290"/>
    </location>
</feature>
<feature type="domain" description="Protein kinase" evidence="5">
    <location>
        <begin position="4"/>
        <end position="290"/>
    </location>
</feature>
<dbReference type="Proteomes" id="UP001177140">
    <property type="component" value="Unassembled WGS sequence"/>
</dbReference>
<evidence type="ECO:0000259" key="5">
    <source>
        <dbReference type="PROSITE" id="PS50011"/>
    </source>
</evidence>
<proteinExistence type="predicted"/>
<keyword evidence="4" id="KW-0812">Transmembrane</keyword>
<keyword evidence="2" id="KW-0418">Kinase</keyword>
<dbReference type="InterPro" id="IPR000719">
    <property type="entry name" value="Prot_kinase_dom"/>
</dbReference>
<comment type="subcellular location">
    <subcellularLocation>
        <location evidence="1">Membrane</location>
    </subcellularLocation>
</comment>
<dbReference type="AlphaFoldDB" id="A0AA41V762"/>
<reference evidence="6" key="1">
    <citation type="submission" date="2022-03" db="EMBL/GenBank/DDBJ databases">
        <title>A functionally conserved STORR gene fusion in Papaver species that diverged 16.8 million years ago.</title>
        <authorList>
            <person name="Catania T."/>
        </authorList>
    </citation>
    <scope>NUCLEOTIDE SEQUENCE</scope>
    <source>
        <strain evidence="6">S-191538</strain>
    </source>
</reference>
<protein>
    <recommendedName>
        <fullName evidence="5">Protein kinase domain-containing protein</fullName>
    </recommendedName>
</protein>
<dbReference type="SUPFAM" id="SSF56112">
    <property type="entry name" value="Protein kinase-like (PK-like)"/>
    <property type="match status" value="1"/>
</dbReference>
<dbReference type="PROSITE" id="PS50011">
    <property type="entry name" value="PROTEIN_KINASE_DOM"/>
    <property type="match status" value="1"/>
</dbReference>
<dbReference type="Pfam" id="PF07714">
    <property type="entry name" value="PK_Tyr_Ser-Thr"/>
    <property type="match status" value="1"/>
</dbReference>
<evidence type="ECO:0000256" key="4">
    <source>
        <dbReference type="SAM" id="Phobius"/>
    </source>
</evidence>
<keyword evidence="3 4" id="KW-0472">Membrane</keyword>
<evidence type="ECO:0000313" key="6">
    <source>
        <dbReference type="EMBL" id="MCL7037370.1"/>
    </source>
</evidence>
<dbReference type="EMBL" id="JAJJMA010178282">
    <property type="protein sequence ID" value="MCL7037370.1"/>
    <property type="molecule type" value="Genomic_DNA"/>
</dbReference>
<dbReference type="InterPro" id="IPR011009">
    <property type="entry name" value="Kinase-like_dom_sf"/>
</dbReference>
<dbReference type="Gene3D" id="1.10.510.10">
    <property type="entry name" value="Transferase(Phosphotransferase) domain 1"/>
    <property type="match status" value="1"/>
</dbReference>
<comment type="caution">
    <text evidence="6">The sequence shown here is derived from an EMBL/GenBank/DDBJ whole genome shotgun (WGS) entry which is preliminary data.</text>
</comment>
<dbReference type="GO" id="GO:0004674">
    <property type="term" value="F:protein serine/threonine kinase activity"/>
    <property type="evidence" value="ECO:0007669"/>
    <property type="project" value="UniProtKB-KW"/>
</dbReference>
<keyword evidence="4" id="KW-1133">Transmembrane helix</keyword>
<keyword evidence="2" id="KW-0808">Transferase</keyword>
<dbReference type="PANTHER" id="PTHR47985">
    <property type="entry name" value="OS07G0668900 PROTEIN"/>
    <property type="match status" value="1"/>
</dbReference>
<evidence type="ECO:0000256" key="1">
    <source>
        <dbReference type="ARBA" id="ARBA00004370"/>
    </source>
</evidence>
<dbReference type="InterPro" id="IPR001245">
    <property type="entry name" value="Ser-Thr/Tyr_kinase_cat_dom"/>
</dbReference>
<organism evidence="6 7">
    <name type="scientific">Papaver nudicaule</name>
    <name type="common">Iceland poppy</name>
    <dbReference type="NCBI Taxonomy" id="74823"/>
    <lineage>
        <taxon>Eukaryota</taxon>
        <taxon>Viridiplantae</taxon>
        <taxon>Streptophyta</taxon>
        <taxon>Embryophyta</taxon>
        <taxon>Tracheophyta</taxon>
        <taxon>Spermatophyta</taxon>
        <taxon>Magnoliopsida</taxon>
        <taxon>Ranunculales</taxon>
        <taxon>Papaveraceae</taxon>
        <taxon>Papaveroideae</taxon>
        <taxon>Papaver</taxon>
    </lineage>
</organism>
<evidence type="ECO:0000313" key="7">
    <source>
        <dbReference type="Proteomes" id="UP001177140"/>
    </source>
</evidence>
<gene>
    <name evidence="6" type="ORF">MKW94_026720</name>
</gene>
<evidence type="ECO:0000256" key="2">
    <source>
        <dbReference type="ARBA" id="ARBA00022527"/>
    </source>
</evidence>
<feature type="transmembrane region" description="Helical" evidence="4">
    <location>
        <begin position="261"/>
        <end position="282"/>
    </location>
</feature>
<accession>A0AA41V762</accession>
<evidence type="ECO:0000256" key="3">
    <source>
        <dbReference type="ARBA" id="ARBA00023136"/>
    </source>
</evidence>
<dbReference type="GO" id="GO:0016020">
    <property type="term" value="C:membrane"/>
    <property type="evidence" value="ECO:0007669"/>
    <property type="project" value="UniProtKB-SubCell"/>
</dbReference>
<keyword evidence="7" id="KW-1185">Reference proteome</keyword>
<name>A0AA41V762_PAPNU</name>